<evidence type="ECO:0000313" key="1">
    <source>
        <dbReference type="EMBL" id="JAI07710.1"/>
    </source>
</evidence>
<dbReference type="AlphaFoldDB" id="A0A0E9XYF9"/>
<reference evidence="1" key="2">
    <citation type="journal article" date="2015" name="Fish Shellfish Immunol.">
        <title>Early steps in the European eel (Anguilla anguilla)-Vibrio vulnificus interaction in the gills: Role of the RtxA13 toxin.</title>
        <authorList>
            <person name="Callol A."/>
            <person name="Pajuelo D."/>
            <person name="Ebbesson L."/>
            <person name="Teles M."/>
            <person name="MacKenzie S."/>
            <person name="Amaro C."/>
        </authorList>
    </citation>
    <scope>NUCLEOTIDE SEQUENCE</scope>
</reference>
<dbReference type="EMBL" id="GBXM01000868">
    <property type="protein sequence ID" value="JAI07710.1"/>
    <property type="molecule type" value="Transcribed_RNA"/>
</dbReference>
<name>A0A0E9XYF9_ANGAN</name>
<organism evidence="1">
    <name type="scientific">Anguilla anguilla</name>
    <name type="common">European freshwater eel</name>
    <name type="synonym">Muraena anguilla</name>
    <dbReference type="NCBI Taxonomy" id="7936"/>
    <lineage>
        <taxon>Eukaryota</taxon>
        <taxon>Metazoa</taxon>
        <taxon>Chordata</taxon>
        <taxon>Craniata</taxon>
        <taxon>Vertebrata</taxon>
        <taxon>Euteleostomi</taxon>
        <taxon>Actinopterygii</taxon>
        <taxon>Neopterygii</taxon>
        <taxon>Teleostei</taxon>
        <taxon>Anguilliformes</taxon>
        <taxon>Anguillidae</taxon>
        <taxon>Anguilla</taxon>
    </lineage>
</organism>
<reference evidence="1" key="1">
    <citation type="submission" date="2014-11" db="EMBL/GenBank/DDBJ databases">
        <authorList>
            <person name="Amaro Gonzalez C."/>
        </authorList>
    </citation>
    <scope>NUCLEOTIDE SEQUENCE</scope>
</reference>
<proteinExistence type="predicted"/>
<dbReference type="EMBL" id="GBXM01000863">
    <property type="protein sequence ID" value="JAI07715.1"/>
    <property type="molecule type" value="Transcribed_RNA"/>
</dbReference>
<sequence length="24" mass="2695">MSYLFIQVYCVSTIGNSLKNDSLV</sequence>
<accession>A0A0E9XYF9</accession>
<protein>
    <submittedName>
        <fullName evidence="1">Uncharacterized protein</fullName>
    </submittedName>
</protein>